<dbReference type="SUPFAM" id="SSF51110">
    <property type="entry name" value="alpha-D-mannose-specific plant lectins"/>
    <property type="match status" value="1"/>
</dbReference>
<dbReference type="AlphaFoldDB" id="A0A1R3JYH2"/>
<dbReference type="GO" id="GO:0005524">
    <property type="term" value="F:ATP binding"/>
    <property type="evidence" value="ECO:0007669"/>
    <property type="project" value="UniProtKB-KW"/>
</dbReference>
<dbReference type="STRING" id="93759.A0A1R3JYH2"/>
<keyword evidence="3 18" id="KW-0723">Serine/threonine-protein kinase</keyword>
<feature type="domain" description="Protein kinase" evidence="20">
    <location>
        <begin position="515"/>
        <end position="792"/>
    </location>
</feature>
<keyword evidence="11 19" id="KW-1133">Transmembrane helix</keyword>
<protein>
    <recommendedName>
        <fullName evidence="18">Receptor-like serine/threonine-protein kinase</fullName>
        <ecNumber evidence="18">2.7.11.1</ecNumber>
    </recommendedName>
</protein>
<keyword evidence="9 18" id="KW-0418">Kinase</keyword>
<dbReference type="GO" id="GO:0030247">
    <property type="term" value="F:polysaccharide binding"/>
    <property type="evidence" value="ECO:0007669"/>
    <property type="project" value="InterPro"/>
</dbReference>
<dbReference type="Gene3D" id="3.30.200.20">
    <property type="entry name" value="Phosphorylase Kinase, domain 1"/>
    <property type="match status" value="1"/>
</dbReference>
<comment type="catalytic activity">
    <reaction evidence="16 18">
        <text>L-threonyl-[protein] + ATP = O-phospho-L-threonyl-[protein] + ADP + H(+)</text>
        <dbReference type="Rhea" id="RHEA:46608"/>
        <dbReference type="Rhea" id="RHEA-COMP:11060"/>
        <dbReference type="Rhea" id="RHEA-COMP:11605"/>
        <dbReference type="ChEBI" id="CHEBI:15378"/>
        <dbReference type="ChEBI" id="CHEBI:30013"/>
        <dbReference type="ChEBI" id="CHEBI:30616"/>
        <dbReference type="ChEBI" id="CHEBI:61977"/>
        <dbReference type="ChEBI" id="CHEBI:456216"/>
        <dbReference type="EC" id="2.7.11.1"/>
    </reaction>
</comment>
<evidence type="ECO:0000256" key="3">
    <source>
        <dbReference type="ARBA" id="ARBA00022527"/>
    </source>
</evidence>
<evidence type="ECO:0000256" key="18">
    <source>
        <dbReference type="PIRNR" id="PIRNR000641"/>
    </source>
</evidence>
<dbReference type="InterPro" id="IPR001245">
    <property type="entry name" value="Ser-Thr/Tyr_kinase_cat_dom"/>
</dbReference>
<dbReference type="GO" id="GO:0005886">
    <property type="term" value="C:plasma membrane"/>
    <property type="evidence" value="ECO:0007669"/>
    <property type="project" value="UniProtKB-SubCell"/>
</dbReference>
<comment type="caution">
    <text evidence="22">The sequence shown here is derived from an EMBL/GenBank/DDBJ whole genome shotgun (WGS) entry which is preliminary data.</text>
</comment>
<keyword evidence="14" id="KW-0675">Receptor</keyword>
<dbReference type="InterPro" id="IPR036426">
    <property type="entry name" value="Bulb-type_lectin_dom_sf"/>
</dbReference>
<evidence type="ECO:0000256" key="17">
    <source>
        <dbReference type="ARBA" id="ARBA00048679"/>
    </source>
</evidence>
<evidence type="ECO:0000256" key="14">
    <source>
        <dbReference type="ARBA" id="ARBA00023170"/>
    </source>
</evidence>
<evidence type="ECO:0000256" key="15">
    <source>
        <dbReference type="ARBA" id="ARBA00023180"/>
    </source>
</evidence>
<proteinExistence type="inferred from homology"/>
<dbReference type="InterPro" id="IPR008271">
    <property type="entry name" value="Ser/Thr_kinase_AS"/>
</dbReference>
<dbReference type="PIRSF" id="PIRSF000641">
    <property type="entry name" value="SRK"/>
    <property type="match status" value="1"/>
</dbReference>
<dbReference type="GO" id="GO:0106310">
    <property type="term" value="F:protein serine kinase activity"/>
    <property type="evidence" value="ECO:0007669"/>
    <property type="project" value="RHEA"/>
</dbReference>
<dbReference type="PANTHER" id="PTHR27002:SF1111">
    <property type="entry name" value="NON-SPECIFIC SERINE_THREONINE PROTEIN KINASE"/>
    <property type="match status" value="1"/>
</dbReference>
<dbReference type="EC" id="2.7.11.1" evidence="18"/>
<keyword evidence="15" id="KW-0325">Glycoprotein</keyword>
<accession>A0A1R3JYH2</accession>
<dbReference type="InterPro" id="IPR000719">
    <property type="entry name" value="Prot_kinase_dom"/>
</dbReference>
<evidence type="ECO:0000256" key="12">
    <source>
        <dbReference type="ARBA" id="ARBA00023136"/>
    </source>
</evidence>
<dbReference type="GO" id="GO:0004674">
    <property type="term" value="F:protein serine/threonine kinase activity"/>
    <property type="evidence" value="ECO:0007669"/>
    <property type="project" value="UniProtKB-KW"/>
</dbReference>
<evidence type="ECO:0000256" key="9">
    <source>
        <dbReference type="ARBA" id="ARBA00022777"/>
    </source>
</evidence>
<gene>
    <name evidence="22" type="ORF">COLO4_13054</name>
</gene>
<keyword evidence="10 18" id="KW-0067">ATP-binding</keyword>
<reference evidence="23" key="1">
    <citation type="submission" date="2013-09" db="EMBL/GenBank/DDBJ databases">
        <title>Corchorus olitorius genome sequencing.</title>
        <authorList>
            <person name="Alam M."/>
            <person name="Haque M.S."/>
            <person name="Islam M.S."/>
            <person name="Emdad E.M."/>
            <person name="Islam M.M."/>
            <person name="Ahmed B."/>
            <person name="Halim A."/>
            <person name="Hossen Q.M.M."/>
            <person name="Hossain M.Z."/>
            <person name="Ahmed R."/>
            <person name="Khan M.M."/>
            <person name="Islam R."/>
            <person name="Rashid M.M."/>
            <person name="Khan S.A."/>
            <person name="Rahman M.S."/>
            <person name="Alam M."/>
            <person name="Yahiya A.S."/>
            <person name="Khan M.S."/>
            <person name="Azam M.S."/>
            <person name="Haque T."/>
            <person name="Lashkar M.Z.H."/>
            <person name="Akhand A.I."/>
            <person name="Morshed G."/>
            <person name="Roy S."/>
            <person name="Uddin K.S."/>
            <person name="Rabeya T."/>
            <person name="Hossain A.S."/>
            <person name="Chowdhury A."/>
            <person name="Snigdha A.R."/>
            <person name="Mortoza M.S."/>
            <person name="Matin S.A."/>
            <person name="Hoque S.M.E."/>
            <person name="Islam M.K."/>
            <person name="Roy D.K."/>
            <person name="Haider R."/>
            <person name="Moosa M.M."/>
            <person name="Elias S.M."/>
            <person name="Hasan A.M."/>
            <person name="Jahan S."/>
            <person name="Shafiuddin M."/>
            <person name="Mahmood N."/>
            <person name="Shommy N.S."/>
        </authorList>
    </citation>
    <scope>NUCLEOTIDE SEQUENCE [LARGE SCALE GENOMIC DNA]</scope>
    <source>
        <strain evidence="23">cv. O-4</strain>
    </source>
</reference>
<dbReference type="Pfam" id="PF07714">
    <property type="entry name" value="PK_Tyr_Ser-Thr"/>
    <property type="match status" value="1"/>
</dbReference>
<dbReference type="EMBL" id="AWUE01015033">
    <property type="protein sequence ID" value="OMO99871.1"/>
    <property type="molecule type" value="Genomic_DNA"/>
</dbReference>
<dbReference type="Proteomes" id="UP000187203">
    <property type="component" value="Unassembled WGS sequence"/>
</dbReference>
<dbReference type="FunFam" id="1.10.510.10:FF:000060">
    <property type="entry name" value="G-type lectin S-receptor-like serine/threonine-protein kinase"/>
    <property type="match status" value="1"/>
</dbReference>
<sequence length="828" mass="92797">MTASTQRSIVRKNVDSRVRTCAGEAQQISSLLSCCFARNTITFGNPINSSGGPQPHIVSSAGKFALGFFTPNGTSHQERLFVGIWFHGVEPRTVVWVANRDRPVSNSTTWVFGIGNDGNLMLSDRSGLSKMIRLTNLGNSAPSSRTLKLMDSGNLLLSEDGGNGSESRVVWESFLQPTDTFLPGMKITESLTLTSWTSQDDPATGVFSFRQDGESEKQYMITKKEVPYWKSGLSDVTPCKKTGSRKTCGCGTNVIPYPLSTGPSCGDPMYLSFNCQNETDTGQMSFNVSGGGAYRVTSINPETQKFSIQVNSSECRSSRNAMEKLLQLPAGSPPFFVSSPCNPTRNNFSIDSSSEELWFYEVEIGWKPPPEPICNKSSEDCRDWPNSSCKVASDGTHRCLCNKFYQWNSSNVMCTLDIDRYMNQRRGPFEGQKPTFYVFIGVTASMLFVLYTACALYQNWRRRIVRRQGNLELSLSSERRVIDFINSVDFKENDKTDIDVPHFSLESILVATDNFAEANKLGQGGFGPVYKGKLPRGREIAIKRLSRGSGQGLEEFKNEVVLIAKLQHRNLVRLLGYHVKGYEKMLIYEYMPNKSLDSFIFDRTRSLLLNWEKRIDIIFGIARGMLYLHQDSRLRIIHRDLKTSNILLDEEMNPKISDFGLARIFGGKQTEASTERVIGTYGYMSPEYALDGFFSIKSDVFSFGVVLLETISGKRNTGFYQAEQPLSLLGYTWKLWIDDRALDLAEQAIRETCNPIEFIRFVNVGLLCVQEDPSDRPTMSNVLFMLGSETAILPAPKRPAFVVRRSILSSGSSSDKQQWDTSTLEEGR</sequence>
<keyword evidence="13" id="KW-1015">Disulfide bond</keyword>
<comment type="catalytic activity">
    <reaction evidence="17 18">
        <text>L-seryl-[protein] + ATP = O-phospho-L-seryl-[protein] + ADP + H(+)</text>
        <dbReference type="Rhea" id="RHEA:17989"/>
        <dbReference type="Rhea" id="RHEA-COMP:9863"/>
        <dbReference type="Rhea" id="RHEA-COMP:11604"/>
        <dbReference type="ChEBI" id="CHEBI:15378"/>
        <dbReference type="ChEBI" id="CHEBI:29999"/>
        <dbReference type="ChEBI" id="CHEBI:30616"/>
        <dbReference type="ChEBI" id="CHEBI:83421"/>
        <dbReference type="ChEBI" id="CHEBI:456216"/>
        <dbReference type="EC" id="2.7.11.1"/>
    </reaction>
</comment>
<evidence type="ECO:0000256" key="1">
    <source>
        <dbReference type="ARBA" id="ARBA00004251"/>
    </source>
</evidence>
<dbReference type="CDD" id="cd14066">
    <property type="entry name" value="STKc_IRAK"/>
    <property type="match status" value="1"/>
</dbReference>
<comment type="similarity">
    <text evidence="18">Belongs to the protein kinase superfamily. Ser/Thr protein kinase family.</text>
</comment>
<evidence type="ECO:0000256" key="5">
    <source>
        <dbReference type="ARBA" id="ARBA00022692"/>
    </source>
</evidence>
<evidence type="ECO:0000256" key="2">
    <source>
        <dbReference type="ARBA" id="ARBA00022475"/>
    </source>
</evidence>
<keyword evidence="8 18" id="KW-0547">Nucleotide-binding</keyword>
<dbReference type="FunFam" id="3.30.200.20:FF:000330">
    <property type="entry name" value="G-type lectin S-receptor-like serine/threonine-protein kinase At4g03230"/>
    <property type="match status" value="1"/>
</dbReference>
<organism evidence="22 23">
    <name type="scientific">Corchorus olitorius</name>
    <dbReference type="NCBI Taxonomy" id="93759"/>
    <lineage>
        <taxon>Eukaryota</taxon>
        <taxon>Viridiplantae</taxon>
        <taxon>Streptophyta</taxon>
        <taxon>Embryophyta</taxon>
        <taxon>Tracheophyta</taxon>
        <taxon>Spermatophyta</taxon>
        <taxon>Magnoliopsida</taxon>
        <taxon>eudicotyledons</taxon>
        <taxon>Gunneridae</taxon>
        <taxon>Pentapetalae</taxon>
        <taxon>rosids</taxon>
        <taxon>malvids</taxon>
        <taxon>Malvales</taxon>
        <taxon>Malvaceae</taxon>
        <taxon>Grewioideae</taxon>
        <taxon>Apeibeae</taxon>
        <taxon>Corchorus</taxon>
    </lineage>
</organism>
<keyword evidence="7" id="KW-0430">Lectin</keyword>
<keyword evidence="23" id="KW-1185">Reference proteome</keyword>
<keyword evidence="5 19" id="KW-0812">Transmembrane</keyword>
<keyword evidence="2" id="KW-1003">Cell membrane</keyword>
<evidence type="ECO:0000256" key="7">
    <source>
        <dbReference type="ARBA" id="ARBA00022734"/>
    </source>
</evidence>
<evidence type="ECO:0000256" key="11">
    <source>
        <dbReference type="ARBA" id="ARBA00022989"/>
    </source>
</evidence>
<dbReference type="Gene3D" id="2.90.10.10">
    <property type="entry name" value="Bulb-type lectin domain"/>
    <property type="match status" value="1"/>
</dbReference>
<evidence type="ECO:0000256" key="4">
    <source>
        <dbReference type="ARBA" id="ARBA00022679"/>
    </source>
</evidence>
<evidence type="ECO:0000256" key="16">
    <source>
        <dbReference type="ARBA" id="ARBA00047899"/>
    </source>
</evidence>
<evidence type="ECO:0000256" key="10">
    <source>
        <dbReference type="ARBA" id="ARBA00022840"/>
    </source>
</evidence>
<evidence type="ECO:0000313" key="22">
    <source>
        <dbReference type="EMBL" id="OMO99871.1"/>
    </source>
</evidence>
<dbReference type="PANTHER" id="PTHR27002">
    <property type="entry name" value="RECEPTOR-LIKE SERINE/THREONINE-PROTEIN KINASE SD1-8"/>
    <property type="match status" value="1"/>
</dbReference>
<comment type="subcellular location">
    <subcellularLocation>
        <location evidence="1">Cell membrane</location>
        <topology evidence="1">Single-pass type I membrane protein</topology>
    </subcellularLocation>
</comment>
<dbReference type="InterPro" id="IPR011009">
    <property type="entry name" value="Kinase-like_dom_sf"/>
</dbReference>
<keyword evidence="4 18" id="KW-0808">Transferase</keyword>
<dbReference type="InterPro" id="IPR001480">
    <property type="entry name" value="Bulb-type_lectin_dom"/>
</dbReference>
<evidence type="ECO:0000256" key="8">
    <source>
        <dbReference type="ARBA" id="ARBA00022741"/>
    </source>
</evidence>
<evidence type="ECO:0000256" key="19">
    <source>
        <dbReference type="SAM" id="Phobius"/>
    </source>
</evidence>
<dbReference type="Pfam" id="PF01453">
    <property type="entry name" value="B_lectin"/>
    <property type="match status" value="1"/>
</dbReference>
<evidence type="ECO:0000259" key="21">
    <source>
        <dbReference type="PROSITE" id="PS50927"/>
    </source>
</evidence>
<keyword evidence="12 19" id="KW-0472">Membrane</keyword>
<feature type="transmembrane region" description="Helical" evidence="19">
    <location>
        <begin position="436"/>
        <end position="457"/>
    </location>
</feature>
<dbReference type="InterPro" id="IPR025287">
    <property type="entry name" value="WAK_GUB"/>
</dbReference>
<feature type="domain" description="Bulb-type lectin" evidence="21">
    <location>
        <begin position="32"/>
        <end position="170"/>
    </location>
</feature>
<dbReference type="PROSITE" id="PS50927">
    <property type="entry name" value="BULB_LECTIN"/>
    <property type="match status" value="1"/>
</dbReference>
<dbReference type="PROSITE" id="PS00108">
    <property type="entry name" value="PROTEIN_KINASE_ST"/>
    <property type="match status" value="1"/>
</dbReference>
<keyword evidence="6" id="KW-0732">Signal</keyword>
<dbReference type="CDD" id="cd00028">
    <property type="entry name" value="B_lectin"/>
    <property type="match status" value="1"/>
</dbReference>
<evidence type="ECO:0000313" key="23">
    <source>
        <dbReference type="Proteomes" id="UP000187203"/>
    </source>
</evidence>
<dbReference type="SMART" id="SM00220">
    <property type="entry name" value="S_TKc"/>
    <property type="match status" value="1"/>
</dbReference>
<evidence type="ECO:0000256" key="6">
    <source>
        <dbReference type="ARBA" id="ARBA00022729"/>
    </source>
</evidence>
<dbReference type="SUPFAM" id="SSF56112">
    <property type="entry name" value="Protein kinase-like (PK-like)"/>
    <property type="match status" value="1"/>
</dbReference>
<dbReference type="SMART" id="SM00108">
    <property type="entry name" value="B_lectin"/>
    <property type="match status" value="1"/>
</dbReference>
<dbReference type="PROSITE" id="PS50011">
    <property type="entry name" value="PROTEIN_KINASE_DOM"/>
    <property type="match status" value="1"/>
</dbReference>
<dbReference type="InterPro" id="IPR024171">
    <property type="entry name" value="SRK-like_kinase"/>
</dbReference>
<evidence type="ECO:0000259" key="20">
    <source>
        <dbReference type="PROSITE" id="PS50011"/>
    </source>
</evidence>
<dbReference type="Gene3D" id="1.10.510.10">
    <property type="entry name" value="Transferase(Phosphotransferase) domain 1"/>
    <property type="match status" value="1"/>
</dbReference>
<dbReference type="OrthoDB" id="1741851at2759"/>
<name>A0A1R3JYH2_9ROSI</name>
<dbReference type="Pfam" id="PF13947">
    <property type="entry name" value="GUB_WAK_bind"/>
    <property type="match status" value="1"/>
</dbReference>
<evidence type="ECO:0000256" key="13">
    <source>
        <dbReference type="ARBA" id="ARBA00023157"/>
    </source>
</evidence>